<accession>A0A1G2U2Z6</accession>
<evidence type="ECO:0000256" key="1">
    <source>
        <dbReference type="ARBA" id="ARBA00023015"/>
    </source>
</evidence>
<dbReference type="PANTHER" id="PTHR46797">
    <property type="entry name" value="HTH-TYPE TRANSCRIPTIONAL REGULATOR"/>
    <property type="match status" value="1"/>
</dbReference>
<dbReference type="EMBL" id="MHWD01000015">
    <property type="protein sequence ID" value="OHB03873.1"/>
    <property type="molecule type" value="Genomic_DNA"/>
</dbReference>
<dbReference type="InterPro" id="IPR010982">
    <property type="entry name" value="Lambda_DNA-bd_dom_sf"/>
</dbReference>
<comment type="caution">
    <text evidence="5">The sequence shown here is derived from an EMBL/GenBank/DDBJ whole genome shotgun (WGS) entry which is preliminary data.</text>
</comment>
<dbReference type="InterPro" id="IPR001387">
    <property type="entry name" value="Cro/C1-type_HTH"/>
</dbReference>
<feature type="domain" description="HTH cro/C1-type" evidence="4">
    <location>
        <begin position="12"/>
        <end position="65"/>
    </location>
</feature>
<keyword evidence="3" id="KW-0804">Transcription</keyword>
<evidence type="ECO:0000313" key="5">
    <source>
        <dbReference type="EMBL" id="OHB03873.1"/>
    </source>
</evidence>
<dbReference type="Gene3D" id="1.10.260.40">
    <property type="entry name" value="lambda repressor-like DNA-binding domains"/>
    <property type="match status" value="1"/>
</dbReference>
<dbReference type="PROSITE" id="PS50943">
    <property type="entry name" value="HTH_CROC1"/>
    <property type="match status" value="1"/>
</dbReference>
<proteinExistence type="predicted"/>
<dbReference type="GO" id="GO:0003677">
    <property type="term" value="F:DNA binding"/>
    <property type="evidence" value="ECO:0007669"/>
    <property type="project" value="UniProtKB-KW"/>
</dbReference>
<dbReference type="PANTHER" id="PTHR46797:SF23">
    <property type="entry name" value="HTH-TYPE TRANSCRIPTIONAL REGULATOR SUTR"/>
    <property type="match status" value="1"/>
</dbReference>
<dbReference type="InterPro" id="IPR050807">
    <property type="entry name" value="TransReg_Diox_bact_type"/>
</dbReference>
<evidence type="ECO:0000256" key="2">
    <source>
        <dbReference type="ARBA" id="ARBA00023125"/>
    </source>
</evidence>
<dbReference type="CDD" id="cd00093">
    <property type="entry name" value="HTH_XRE"/>
    <property type="match status" value="1"/>
</dbReference>
<sequence length="67" mass="7451">MDISVKFGKKAKELRLQKNMSQGDLAKILGVHPTYISGIERGVRNMSLKNIERVAKALGVSVRDLIK</sequence>
<dbReference type="Pfam" id="PF01381">
    <property type="entry name" value="HTH_3"/>
    <property type="match status" value="1"/>
</dbReference>
<evidence type="ECO:0000259" key="4">
    <source>
        <dbReference type="PROSITE" id="PS50943"/>
    </source>
</evidence>
<protein>
    <submittedName>
        <fullName evidence="5">Transcriptional regulator</fullName>
    </submittedName>
</protein>
<keyword evidence="1" id="KW-0805">Transcription regulation</keyword>
<keyword evidence="2" id="KW-0238">DNA-binding</keyword>
<name>A0A1G2U2Z6_9BACT</name>
<dbReference type="Proteomes" id="UP000179283">
    <property type="component" value="Unassembled WGS sequence"/>
</dbReference>
<evidence type="ECO:0000256" key="3">
    <source>
        <dbReference type="ARBA" id="ARBA00023163"/>
    </source>
</evidence>
<dbReference type="SMART" id="SM00530">
    <property type="entry name" value="HTH_XRE"/>
    <property type="match status" value="1"/>
</dbReference>
<organism evidence="5 6">
    <name type="scientific">Candidatus Zambryskibacteria bacterium RIFCSPLOWO2_01_FULL_43_17</name>
    <dbReference type="NCBI Taxonomy" id="1802760"/>
    <lineage>
        <taxon>Bacteria</taxon>
        <taxon>Candidatus Zambryskiibacteriota</taxon>
    </lineage>
</organism>
<dbReference type="AlphaFoldDB" id="A0A1G2U2Z6"/>
<dbReference type="GO" id="GO:0005829">
    <property type="term" value="C:cytosol"/>
    <property type="evidence" value="ECO:0007669"/>
    <property type="project" value="TreeGrafter"/>
</dbReference>
<dbReference type="GO" id="GO:0003700">
    <property type="term" value="F:DNA-binding transcription factor activity"/>
    <property type="evidence" value="ECO:0007669"/>
    <property type="project" value="TreeGrafter"/>
</dbReference>
<dbReference type="SUPFAM" id="SSF47413">
    <property type="entry name" value="lambda repressor-like DNA-binding domains"/>
    <property type="match status" value="1"/>
</dbReference>
<evidence type="ECO:0000313" key="6">
    <source>
        <dbReference type="Proteomes" id="UP000179283"/>
    </source>
</evidence>
<gene>
    <name evidence="5" type="ORF">A2920_01090</name>
</gene>
<reference evidence="5 6" key="1">
    <citation type="journal article" date="2016" name="Nat. Commun.">
        <title>Thousands of microbial genomes shed light on interconnected biogeochemical processes in an aquifer system.</title>
        <authorList>
            <person name="Anantharaman K."/>
            <person name="Brown C.T."/>
            <person name="Hug L.A."/>
            <person name="Sharon I."/>
            <person name="Castelle C.J."/>
            <person name="Probst A.J."/>
            <person name="Thomas B.C."/>
            <person name="Singh A."/>
            <person name="Wilkins M.J."/>
            <person name="Karaoz U."/>
            <person name="Brodie E.L."/>
            <person name="Williams K.H."/>
            <person name="Hubbard S.S."/>
            <person name="Banfield J.F."/>
        </authorList>
    </citation>
    <scope>NUCLEOTIDE SEQUENCE [LARGE SCALE GENOMIC DNA]</scope>
</reference>